<reference evidence="1 2" key="1">
    <citation type="submission" date="2016-12" db="EMBL/GenBank/DDBJ databases">
        <title>The genomes of Aspergillus section Nigri reveals drivers in fungal speciation.</title>
        <authorList>
            <consortium name="DOE Joint Genome Institute"/>
            <person name="Vesth T.C."/>
            <person name="Nybo J."/>
            <person name="Theobald S."/>
            <person name="Brandl J."/>
            <person name="Frisvad J.C."/>
            <person name="Nielsen K.F."/>
            <person name="Lyhne E.K."/>
            <person name="Kogle M.E."/>
            <person name="Kuo A."/>
            <person name="Riley R."/>
            <person name="Clum A."/>
            <person name="Nolan M."/>
            <person name="Lipzen A."/>
            <person name="Salamov A."/>
            <person name="Henrissat B."/>
            <person name="Wiebenga A."/>
            <person name="De Vries R.P."/>
            <person name="Grigoriev I.V."/>
            <person name="Mortensen U.H."/>
            <person name="Andersen M.R."/>
            <person name="Baker S.E."/>
        </authorList>
    </citation>
    <scope>NUCLEOTIDE SEQUENCE [LARGE SCALE GENOMIC DNA]</scope>
    <source>
        <strain evidence="1 2">IBT 23096</strain>
    </source>
</reference>
<gene>
    <name evidence="1" type="ORF">P170DRAFT_174835</name>
</gene>
<evidence type="ECO:0000313" key="1">
    <source>
        <dbReference type="EMBL" id="PLB49094.1"/>
    </source>
</evidence>
<keyword evidence="2" id="KW-1185">Reference proteome</keyword>
<evidence type="ECO:0000313" key="2">
    <source>
        <dbReference type="Proteomes" id="UP000234275"/>
    </source>
</evidence>
<proteinExistence type="predicted"/>
<comment type="caution">
    <text evidence="1">The sequence shown here is derived from an EMBL/GenBank/DDBJ whole genome shotgun (WGS) entry which is preliminary data.</text>
</comment>
<sequence>MLSQSPSLPRANCFYCRFCHLSAIRLHGNFSPQQWETETHTLRTYIQCFQPERGGLVSARRDSTAELFERRHRDSLQPREGPSKGTATAFLENMSEAKFDRANKDKALQKWRSSPLVKCIRLYWYLKTVHRRQQRSGNHPKHPLRYPPRHSWSLLESFTTQVERGH</sequence>
<organism evidence="1 2">
    <name type="scientific">Aspergillus steynii IBT 23096</name>
    <dbReference type="NCBI Taxonomy" id="1392250"/>
    <lineage>
        <taxon>Eukaryota</taxon>
        <taxon>Fungi</taxon>
        <taxon>Dikarya</taxon>
        <taxon>Ascomycota</taxon>
        <taxon>Pezizomycotina</taxon>
        <taxon>Eurotiomycetes</taxon>
        <taxon>Eurotiomycetidae</taxon>
        <taxon>Eurotiales</taxon>
        <taxon>Aspergillaceae</taxon>
        <taxon>Aspergillus</taxon>
        <taxon>Aspergillus subgen. Circumdati</taxon>
    </lineage>
</organism>
<dbReference type="Proteomes" id="UP000234275">
    <property type="component" value="Unassembled WGS sequence"/>
</dbReference>
<dbReference type="GeneID" id="36550327"/>
<name>A0A2I2G8A1_9EURO</name>
<dbReference type="VEuPathDB" id="FungiDB:P170DRAFT_174835"/>
<protein>
    <submittedName>
        <fullName evidence="1">Uncharacterized protein</fullName>
    </submittedName>
</protein>
<dbReference type="RefSeq" id="XP_024704396.1">
    <property type="nucleotide sequence ID" value="XM_024842629.1"/>
</dbReference>
<accession>A0A2I2G8A1</accession>
<dbReference type="AlphaFoldDB" id="A0A2I2G8A1"/>
<dbReference type="EMBL" id="MSFO01000004">
    <property type="protein sequence ID" value="PLB49094.1"/>
    <property type="molecule type" value="Genomic_DNA"/>
</dbReference>